<name>A0ACA9RHQ9_9GLOM</name>
<evidence type="ECO:0000313" key="1">
    <source>
        <dbReference type="EMBL" id="CAG8793723.1"/>
    </source>
</evidence>
<gene>
    <name evidence="1" type="ORF">RPERSI_LOCUS19617</name>
</gene>
<reference evidence="1" key="1">
    <citation type="submission" date="2021-06" db="EMBL/GenBank/DDBJ databases">
        <authorList>
            <person name="Kallberg Y."/>
            <person name="Tangrot J."/>
            <person name="Rosling A."/>
        </authorList>
    </citation>
    <scope>NUCLEOTIDE SEQUENCE</scope>
    <source>
        <strain evidence="1">MA461A</strain>
    </source>
</reference>
<dbReference type="EMBL" id="CAJVQC010054051">
    <property type="protein sequence ID" value="CAG8793723.1"/>
    <property type="molecule type" value="Genomic_DNA"/>
</dbReference>
<organism evidence="1 2">
    <name type="scientific">Racocetra persica</name>
    <dbReference type="NCBI Taxonomy" id="160502"/>
    <lineage>
        <taxon>Eukaryota</taxon>
        <taxon>Fungi</taxon>
        <taxon>Fungi incertae sedis</taxon>
        <taxon>Mucoromycota</taxon>
        <taxon>Glomeromycotina</taxon>
        <taxon>Glomeromycetes</taxon>
        <taxon>Diversisporales</taxon>
        <taxon>Gigasporaceae</taxon>
        <taxon>Racocetra</taxon>
    </lineage>
</organism>
<protein>
    <submittedName>
        <fullName evidence="1">7319_t:CDS:1</fullName>
    </submittedName>
</protein>
<dbReference type="Proteomes" id="UP000789920">
    <property type="component" value="Unassembled WGS sequence"/>
</dbReference>
<proteinExistence type="predicted"/>
<accession>A0ACA9RHQ9</accession>
<sequence>MSIITKSANVVGFLLVVTIAVILVLQNLSYFQNSNNQNTESKNATETYLAPAVFTFGIWFLILPLLLGFIIYQWFEGEDGAVDRGVSYYFFCQAILNVVWLILWEFALYLAVAIVQLIILILFFIIYFNLITHYEPKGIESICLVYPFSILTPWNLYALFLEIWIAIPALNTVILTVIVLVLLTIFGLYFVDYCWRRDNLFAFAIIWVLVGIAVNNVENMPVYATALAGIGLISGGIFRNWFSFTKDWRSSVDFIETGGGSAYEPSFAFRNYRTDQQYGSSGPHMPEMYGRQ</sequence>
<comment type="caution">
    <text evidence="1">The sequence shown here is derived from an EMBL/GenBank/DDBJ whole genome shotgun (WGS) entry which is preliminary data.</text>
</comment>
<evidence type="ECO:0000313" key="2">
    <source>
        <dbReference type="Proteomes" id="UP000789920"/>
    </source>
</evidence>
<keyword evidence="2" id="KW-1185">Reference proteome</keyword>